<dbReference type="EMBL" id="RQEY01000024">
    <property type="protein sequence ID" value="TGK36252.1"/>
    <property type="molecule type" value="Genomic_DNA"/>
</dbReference>
<dbReference type="CDD" id="cd00093">
    <property type="entry name" value="HTH_XRE"/>
    <property type="match status" value="1"/>
</dbReference>
<dbReference type="AlphaFoldDB" id="A0A4V3JFB4"/>
<evidence type="ECO:0000313" key="3">
    <source>
        <dbReference type="Proteomes" id="UP000298097"/>
    </source>
</evidence>
<comment type="caution">
    <text evidence="2">The sequence shown here is derived from an EMBL/GenBank/DDBJ whole genome shotgun (WGS) entry which is preliminary data.</text>
</comment>
<protein>
    <submittedName>
        <fullName evidence="2">XRE family transcriptional regulator</fullName>
    </submittedName>
</protein>
<name>A0A4V3JFB4_9LEPT</name>
<dbReference type="InterPro" id="IPR001387">
    <property type="entry name" value="Cro/C1-type_HTH"/>
</dbReference>
<reference evidence="2" key="1">
    <citation type="journal article" date="2019" name="PLoS Negl. Trop. Dis.">
        <title>Revisiting the worldwide diversity of Leptospira species in the environment.</title>
        <authorList>
            <person name="Vincent A.T."/>
            <person name="Schiettekatte O."/>
            <person name="Bourhy P."/>
            <person name="Veyrier F.J."/>
            <person name="Picardeau M."/>
        </authorList>
    </citation>
    <scope>NUCLEOTIDE SEQUENCE [LARGE SCALE GENOMIC DNA]</scope>
    <source>
        <strain evidence="2">201800301</strain>
    </source>
</reference>
<dbReference type="Pfam" id="PF12844">
    <property type="entry name" value="HTH_19"/>
    <property type="match status" value="1"/>
</dbReference>
<gene>
    <name evidence="2" type="ORF">EHO65_18290</name>
</gene>
<dbReference type="RefSeq" id="WP_135775989.1">
    <property type="nucleotide sequence ID" value="NZ_RQEY01000024.1"/>
</dbReference>
<dbReference type="OrthoDB" id="345870at2"/>
<dbReference type="Proteomes" id="UP000298097">
    <property type="component" value="Unassembled WGS sequence"/>
</dbReference>
<dbReference type="GO" id="GO:0003677">
    <property type="term" value="F:DNA binding"/>
    <property type="evidence" value="ECO:0007669"/>
    <property type="project" value="InterPro"/>
</dbReference>
<feature type="domain" description="HTH cro/C1-type" evidence="1">
    <location>
        <begin position="22"/>
        <end position="76"/>
    </location>
</feature>
<sequence>MAQIASTKITIGTFLNNTGQRLEEALEILGVSREALRDKIGVELSTISRYINGKREIPEPTLRLIASIYKISYTWLKDGLGEMFEAGALNAVETDLKVHDRIWRKLAKDPDLLEAVRILVEELPEADREVVINMILRLKGK</sequence>
<evidence type="ECO:0000313" key="2">
    <source>
        <dbReference type="EMBL" id="TGK36252.1"/>
    </source>
</evidence>
<proteinExistence type="predicted"/>
<dbReference type="Gene3D" id="1.10.260.40">
    <property type="entry name" value="lambda repressor-like DNA-binding domains"/>
    <property type="match status" value="1"/>
</dbReference>
<accession>A0A4V3JFB4</accession>
<keyword evidence="3" id="KW-1185">Reference proteome</keyword>
<evidence type="ECO:0000259" key="1">
    <source>
        <dbReference type="PROSITE" id="PS50943"/>
    </source>
</evidence>
<dbReference type="InterPro" id="IPR010982">
    <property type="entry name" value="Lambda_DNA-bd_dom_sf"/>
</dbReference>
<organism evidence="2 3">
    <name type="scientific">Leptospira andrefontaineae</name>
    <dbReference type="NCBI Taxonomy" id="2484976"/>
    <lineage>
        <taxon>Bacteria</taxon>
        <taxon>Pseudomonadati</taxon>
        <taxon>Spirochaetota</taxon>
        <taxon>Spirochaetia</taxon>
        <taxon>Leptospirales</taxon>
        <taxon>Leptospiraceae</taxon>
        <taxon>Leptospira</taxon>
    </lineage>
</organism>
<dbReference type="PROSITE" id="PS50943">
    <property type="entry name" value="HTH_CROC1"/>
    <property type="match status" value="1"/>
</dbReference>
<dbReference type="SMART" id="SM00530">
    <property type="entry name" value="HTH_XRE"/>
    <property type="match status" value="1"/>
</dbReference>
<dbReference type="SUPFAM" id="SSF47413">
    <property type="entry name" value="lambda repressor-like DNA-binding domains"/>
    <property type="match status" value="1"/>
</dbReference>